<reference evidence="1 2" key="1">
    <citation type="submission" date="2018-09" db="EMBL/GenBank/DDBJ databases">
        <authorList>
            <person name="Wang Z."/>
        </authorList>
    </citation>
    <scope>NUCLEOTIDE SEQUENCE [LARGE SCALE GENOMIC DNA]</scope>
    <source>
        <strain evidence="1 2">ALS 81</strain>
    </source>
</reference>
<dbReference type="AlphaFoldDB" id="A0A420EHV0"/>
<dbReference type="Pfam" id="PF14375">
    <property type="entry name" value="Cys_rich_CWC"/>
    <property type="match status" value="1"/>
</dbReference>
<sequence length="75" mass="8176">MTDSKPDIDPNLCPLCNKDNRCASQLSQAQALDCWCQSPQIEFTQAMLSQVPQDAKNKACICQACAISLSQLTSL</sequence>
<comment type="caution">
    <text evidence="1">The sequence shown here is derived from an EMBL/GenBank/DDBJ whole genome shotgun (WGS) entry which is preliminary data.</text>
</comment>
<dbReference type="Proteomes" id="UP000286482">
    <property type="component" value="Unassembled WGS sequence"/>
</dbReference>
<gene>
    <name evidence="1" type="ORF">DBZ36_07730</name>
</gene>
<organism evidence="1 2">
    <name type="scientific">Alginatibacterium sediminis</name>
    <dbReference type="NCBI Taxonomy" id="2164068"/>
    <lineage>
        <taxon>Bacteria</taxon>
        <taxon>Pseudomonadati</taxon>
        <taxon>Pseudomonadota</taxon>
        <taxon>Gammaproteobacteria</taxon>
        <taxon>Alteromonadales</taxon>
        <taxon>Alteromonadaceae</taxon>
        <taxon>Alginatibacterium</taxon>
    </lineage>
</organism>
<evidence type="ECO:0000313" key="1">
    <source>
        <dbReference type="EMBL" id="RKF20321.1"/>
    </source>
</evidence>
<name>A0A420EHV0_9ALTE</name>
<dbReference type="OrthoDB" id="5625686at2"/>
<dbReference type="InterPro" id="IPR032720">
    <property type="entry name" value="Cys_rich_CWC"/>
</dbReference>
<accession>A0A420EHV0</accession>
<dbReference type="RefSeq" id="WP_120354325.1">
    <property type="nucleotide sequence ID" value="NZ_RAQO01000004.1"/>
</dbReference>
<protein>
    <recommendedName>
        <fullName evidence="3">Cysteine-rich CWC family protein</fullName>
    </recommendedName>
</protein>
<evidence type="ECO:0008006" key="3">
    <source>
        <dbReference type="Google" id="ProtNLM"/>
    </source>
</evidence>
<dbReference type="EMBL" id="RAQO01000004">
    <property type="protein sequence ID" value="RKF20321.1"/>
    <property type="molecule type" value="Genomic_DNA"/>
</dbReference>
<evidence type="ECO:0000313" key="2">
    <source>
        <dbReference type="Proteomes" id="UP000286482"/>
    </source>
</evidence>
<proteinExistence type="predicted"/>
<keyword evidence="2" id="KW-1185">Reference proteome</keyword>